<accession>A0ABW9P871</accession>
<evidence type="ECO:0000313" key="2">
    <source>
        <dbReference type="EMBL" id="MQS45242.1"/>
    </source>
</evidence>
<keyword evidence="1" id="KW-0732">Signal</keyword>
<dbReference type="Proteomes" id="UP000436655">
    <property type="component" value="Unassembled WGS sequence"/>
</dbReference>
<evidence type="ECO:0000313" key="3">
    <source>
        <dbReference type="Proteomes" id="UP000436655"/>
    </source>
</evidence>
<organism evidence="2 3">
    <name type="scientific">Companilactobacillus mishanensis</name>
    <dbReference type="NCBI Taxonomy" id="2486008"/>
    <lineage>
        <taxon>Bacteria</taxon>
        <taxon>Bacillati</taxon>
        <taxon>Bacillota</taxon>
        <taxon>Bacilli</taxon>
        <taxon>Lactobacillales</taxon>
        <taxon>Lactobacillaceae</taxon>
        <taxon>Companilactobacillus</taxon>
    </lineage>
</organism>
<gene>
    <name evidence="2" type="ORF">FHL03_07080</name>
</gene>
<feature type="signal peptide" evidence="1">
    <location>
        <begin position="1"/>
        <end position="25"/>
    </location>
</feature>
<dbReference type="EMBL" id="VDFN01000005">
    <property type="protein sequence ID" value="MQS45242.1"/>
    <property type="molecule type" value="Genomic_DNA"/>
</dbReference>
<sequence length="101" mass="10916">MKKSIKYAGVAAATLLMVAPVAAPAFNLSAPTTSNTAKATFDNATEEDAYNAFDSTFKDYNNATKLDFTYAAAFATVGPLQTNNRYTIKNKFKNLDPGEDF</sequence>
<reference evidence="2 3" key="1">
    <citation type="journal article" date="2019" name="Syst. Appl. Microbiol.">
        <title>Polyphasic characterization of two novel Lactobacillus spp. isolated from blown salami packages: Description of Lactobacillus halodurans sp. nov. and Lactobacillus salsicarnum sp. nov.</title>
        <authorList>
            <person name="Schuster J.A."/>
            <person name="Klingl A."/>
            <person name="Vogel R.F."/>
            <person name="Ehrmann M.A."/>
        </authorList>
    </citation>
    <scope>NUCLEOTIDE SEQUENCE [LARGE SCALE GENOMIC DNA]</scope>
    <source>
        <strain evidence="2 3">TMW 1.2098</strain>
    </source>
</reference>
<comment type="caution">
    <text evidence="2">The sequence shown here is derived from an EMBL/GenBank/DDBJ whole genome shotgun (WGS) entry which is preliminary data.</text>
</comment>
<proteinExistence type="predicted"/>
<feature type="chain" id="PRO_5046363758" evidence="1">
    <location>
        <begin position="26"/>
        <end position="101"/>
    </location>
</feature>
<evidence type="ECO:0000256" key="1">
    <source>
        <dbReference type="SAM" id="SignalP"/>
    </source>
</evidence>
<protein>
    <submittedName>
        <fullName evidence="2">Uncharacterized protein</fullName>
    </submittedName>
</protein>
<dbReference type="RefSeq" id="WP_153494291.1">
    <property type="nucleotide sequence ID" value="NZ_VDFN01000005.1"/>
</dbReference>
<name>A0ABW9P871_9LACO</name>
<keyword evidence="3" id="KW-1185">Reference proteome</keyword>